<sequence>FLSSSLTDHPKTSHEQQDSQEQFLGKFRDDLSNGIKDYRVHSGGACKGKKNTGSG</sequence>
<dbReference type="AlphaFoldDB" id="A0AAV7QPE0"/>
<accession>A0AAV7QPE0</accession>
<feature type="compositionally biased region" description="Basic and acidic residues" evidence="1">
    <location>
        <begin position="8"/>
        <end position="17"/>
    </location>
</feature>
<organism evidence="2 3">
    <name type="scientific">Pleurodeles waltl</name>
    <name type="common">Iberian ribbed newt</name>
    <dbReference type="NCBI Taxonomy" id="8319"/>
    <lineage>
        <taxon>Eukaryota</taxon>
        <taxon>Metazoa</taxon>
        <taxon>Chordata</taxon>
        <taxon>Craniata</taxon>
        <taxon>Vertebrata</taxon>
        <taxon>Euteleostomi</taxon>
        <taxon>Amphibia</taxon>
        <taxon>Batrachia</taxon>
        <taxon>Caudata</taxon>
        <taxon>Salamandroidea</taxon>
        <taxon>Salamandridae</taxon>
        <taxon>Pleurodelinae</taxon>
        <taxon>Pleurodeles</taxon>
    </lineage>
</organism>
<reference evidence="2" key="1">
    <citation type="journal article" date="2022" name="bioRxiv">
        <title>Sequencing and chromosome-scale assembly of the giantPleurodeles waltlgenome.</title>
        <authorList>
            <person name="Brown T."/>
            <person name="Elewa A."/>
            <person name="Iarovenko S."/>
            <person name="Subramanian E."/>
            <person name="Araus A.J."/>
            <person name="Petzold A."/>
            <person name="Susuki M."/>
            <person name="Suzuki K.-i.T."/>
            <person name="Hayashi T."/>
            <person name="Toyoda A."/>
            <person name="Oliveira C."/>
            <person name="Osipova E."/>
            <person name="Leigh N.D."/>
            <person name="Simon A."/>
            <person name="Yun M.H."/>
        </authorList>
    </citation>
    <scope>NUCLEOTIDE SEQUENCE</scope>
    <source>
        <strain evidence="2">20211129_DDA</strain>
        <tissue evidence="2">Liver</tissue>
    </source>
</reference>
<evidence type="ECO:0000256" key="1">
    <source>
        <dbReference type="SAM" id="MobiDB-lite"/>
    </source>
</evidence>
<feature type="compositionally biased region" description="Basic and acidic residues" evidence="1">
    <location>
        <begin position="26"/>
        <end position="40"/>
    </location>
</feature>
<feature type="non-terminal residue" evidence="2">
    <location>
        <position position="55"/>
    </location>
</feature>
<gene>
    <name evidence="2" type="ORF">NDU88_008660</name>
</gene>
<dbReference type="Proteomes" id="UP001066276">
    <property type="component" value="Chromosome 6"/>
</dbReference>
<dbReference type="EMBL" id="JANPWB010000010">
    <property type="protein sequence ID" value="KAJ1142334.1"/>
    <property type="molecule type" value="Genomic_DNA"/>
</dbReference>
<feature type="non-terminal residue" evidence="2">
    <location>
        <position position="1"/>
    </location>
</feature>
<name>A0AAV7QPE0_PLEWA</name>
<comment type="caution">
    <text evidence="2">The sequence shown here is derived from an EMBL/GenBank/DDBJ whole genome shotgun (WGS) entry which is preliminary data.</text>
</comment>
<proteinExistence type="predicted"/>
<keyword evidence="3" id="KW-1185">Reference proteome</keyword>
<evidence type="ECO:0000313" key="3">
    <source>
        <dbReference type="Proteomes" id="UP001066276"/>
    </source>
</evidence>
<protein>
    <submittedName>
        <fullName evidence="2">Uncharacterized protein</fullName>
    </submittedName>
</protein>
<feature type="region of interest" description="Disordered" evidence="1">
    <location>
        <begin position="1"/>
        <end position="55"/>
    </location>
</feature>
<evidence type="ECO:0000313" key="2">
    <source>
        <dbReference type="EMBL" id="KAJ1142334.1"/>
    </source>
</evidence>